<sequence length="172" mass="18528">MSKLFSTDKLILIGILVISVMFVVYYSSSKSLIIDRMEDGSVKNDKNARKQPGVKETSAQYVVPAPSTVPTSNQAGGYSAQPVANPSDLLPQDTNSQWSALNPSALNQGGMPDLLQAGYHIGLDTIGQTLRNANLQLRSDPIIPKQEVGPWNHSTIEPDLGRVPLEIGVGMQ</sequence>
<accession>A0A6C0K111</accession>
<evidence type="ECO:0000256" key="1">
    <source>
        <dbReference type="SAM" id="Phobius"/>
    </source>
</evidence>
<feature type="transmembrane region" description="Helical" evidence="1">
    <location>
        <begin position="10"/>
        <end position="28"/>
    </location>
</feature>
<evidence type="ECO:0000259" key="2">
    <source>
        <dbReference type="Pfam" id="PF23983"/>
    </source>
</evidence>
<protein>
    <recommendedName>
        <fullName evidence="2">Minor capsid protein P11 C-terminal conserved region domain-containing protein</fullName>
    </recommendedName>
</protein>
<dbReference type="AlphaFoldDB" id="A0A6C0K111"/>
<keyword evidence="1" id="KW-1133">Transmembrane helix</keyword>
<keyword evidence="1" id="KW-0472">Membrane</keyword>
<dbReference type="EMBL" id="MN740753">
    <property type="protein sequence ID" value="QHU10327.1"/>
    <property type="molecule type" value="Genomic_DNA"/>
</dbReference>
<name>A0A6C0K111_9ZZZZ</name>
<keyword evidence="1" id="KW-0812">Transmembrane</keyword>
<feature type="domain" description="Minor capsid protein P11 C-terminal conserved region" evidence="2">
    <location>
        <begin position="85"/>
        <end position="166"/>
    </location>
</feature>
<dbReference type="Pfam" id="PF23983">
    <property type="entry name" value="P11_C"/>
    <property type="match status" value="1"/>
</dbReference>
<reference evidence="3" key="1">
    <citation type="journal article" date="2020" name="Nature">
        <title>Giant virus diversity and host interactions through global metagenomics.</title>
        <authorList>
            <person name="Schulz F."/>
            <person name="Roux S."/>
            <person name="Paez-Espino D."/>
            <person name="Jungbluth S."/>
            <person name="Walsh D.A."/>
            <person name="Denef V.J."/>
            <person name="McMahon K.D."/>
            <person name="Konstantinidis K.T."/>
            <person name="Eloe-Fadrosh E.A."/>
            <person name="Kyrpides N.C."/>
            <person name="Woyke T."/>
        </authorList>
    </citation>
    <scope>NUCLEOTIDE SEQUENCE</scope>
    <source>
        <strain evidence="3">GVMAG-S-1101164-67</strain>
    </source>
</reference>
<dbReference type="InterPro" id="IPR055730">
    <property type="entry name" value="P11_C"/>
</dbReference>
<proteinExistence type="predicted"/>
<organism evidence="3">
    <name type="scientific">viral metagenome</name>
    <dbReference type="NCBI Taxonomy" id="1070528"/>
    <lineage>
        <taxon>unclassified sequences</taxon>
        <taxon>metagenomes</taxon>
        <taxon>organismal metagenomes</taxon>
    </lineage>
</organism>
<evidence type="ECO:0000313" key="3">
    <source>
        <dbReference type="EMBL" id="QHU10327.1"/>
    </source>
</evidence>